<evidence type="ECO:0000313" key="1">
    <source>
        <dbReference type="EMBL" id="POM59821.1"/>
    </source>
</evidence>
<reference evidence="1 2" key="1">
    <citation type="journal article" date="2017" name="Genome Biol. Evol.">
        <title>Phytophthora megakarya and P. palmivora, closely related causal agents of cacao black pod rot, underwent increases in genome sizes and gene numbers by different mechanisms.</title>
        <authorList>
            <person name="Ali S.S."/>
            <person name="Shao J."/>
            <person name="Lary D.J."/>
            <person name="Kronmiller B."/>
            <person name="Shen D."/>
            <person name="Strem M.D."/>
            <person name="Amoako-Attah I."/>
            <person name="Akrofi A.Y."/>
            <person name="Begoude B.A."/>
            <person name="Ten Hoopen G.M."/>
            <person name="Coulibaly K."/>
            <person name="Kebe B.I."/>
            <person name="Melnick R.L."/>
            <person name="Guiltinan M.J."/>
            <person name="Tyler B.M."/>
            <person name="Meinhardt L.W."/>
            <person name="Bailey B.A."/>
        </authorList>
    </citation>
    <scope>NUCLEOTIDE SEQUENCE [LARGE SCALE GENOMIC DNA]</scope>
    <source>
        <strain evidence="2">sbr112.9</strain>
    </source>
</reference>
<dbReference type="AlphaFoldDB" id="A0A2P4X2N4"/>
<gene>
    <name evidence="1" type="ORF">PHPALM_31397</name>
</gene>
<proteinExistence type="predicted"/>
<dbReference type="Proteomes" id="UP000237271">
    <property type="component" value="Unassembled WGS sequence"/>
</dbReference>
<dbReference type="EMBL" id="NCKW01017013">
    <property type="protein sequence ID" value="POM59821.1"/>
    <property type="molecule type" value="Genomic_DNA"/>
</dbReference>
<comment type="caution">
    <text evidence="1">The sequence shown here is derived from an EMBL/GenBank/DDBJ whole genome shotgun (WGS) entry which is preliminary data.</text>
</comment>
<sequence>MSNRMDPVTSNFEVVETEYAGHVVITGETNRYSLRQVDLRTQVLHREPRGARPETLKLIRSRLKKNYEYETHEVLQVFTFIVGRELSPQKRQFADHWPMVEDDVVSAGIFGRFIGHNRYQDICGGANKKVSDFDLDPSIKIERQAILFM</sequence>
<name>A0A2P4X2N4_9STRA</name>
<keyword evidence="2" id="KW-1185">Reference proteome</keyword>
<organism evidence="1 2">
    <name type="scientific">Phytophthora palmivora</name>
    <dbReference type="NCBI Taxonomy" id="4796"/>
    <lineage>
        <taxon>Eukaryota</taxon>
        <taxon>Sar</taxon>
        <taxon>Stramenopiles</taxon>
        <taxon>Oomycota</taxon>
        <taxon>Peronosporomycetes</taxon>
        <taxon>Peronosporales</taxon>
        <taxon>Peronosporaceae</taxon>
        <taxon>Phytophthora</taxon>
    </lineage>
</organism>
<feature type="non-terminal residue" evidence="1">
    <location>
        <position position="149"/>
    </location>
</feature>
<evidence type="ECO:0000313" key="2">
    <source>
        <dbReference type="Proteomes" id="UP000237271"/>
    </source>
</evidence>
<protein>
    <submittedName>
        <fullName evidence="1">Uncharacterized protein</fullName>
    </submittedName>
</protein>
<accession>A0A2P4X2N4</accession>